<evidence type="ECO:0008006" key="3">
    <source>
        <dbReference type="Google" id="ProtNLM"/>
    </source>
</evidence>
<dbReference type="PATRIC" id="fig|1229493.5.peg.486"/>
<dbReference type="Proteomes" id="UP000031586">
    <property type="component" value="Unassembled WGS sequence"/>
</dbReference>
<accession>A0A0C1VUT9</accession>
<evidence type="ECO:0000313" key="2">
    <source>
        <dbReference type="Proteomes" id="UP000031586"/>
    </source>
</evidence>
<sequence>MKWMSVLSIITLSSALTGCGGSDSSDPEIAVRALNFQTVNFVNQNPSGVSDISVQANYGSLQEDIYSNLPLYGATETGLLLIQENASTFDITFDLIETNSQQTLVSETHSIAVSNPQVIFAFGDTDTGFYDLVFQDKPDTSSTTNTQVSVFVMDASQLQGGINSDVWVDGSQRIFNLSKRTLSSQIIVSANTANVPIEIRETGTTTVIDTCSISTETRAIMVILDPLGNCRVLSVLDSVF</sequence>
<dbReference type="AlphaFoldDB" id="A0A0C1VUT9"/>
<reference evidence="1 2" key="1">
    <citation type="submission" date="2014-07" db="EMBL/GenBank/DDBJ databases">
        <title>Unique and conserved regions in Vibrio harveyi and related species in comparison with the shrimp pathogen Vibrio harveyi CAIM 1792.</title>
        <authorList>
            <person name="Espinoza-Valles I."/>
            <person name="Vora G."/>
            <person name="Leekitcharoenphon P."/>
            <person name="Ussery D."/>
            <person name="Hoj L."/>
            <person name="Gomez-Gil B."/>
        </authorList>
    </citation>
    <scope>NUCLEOTIDE SEQUENCE [LARGE SCALE GENOMIC DNA]</scope>
    <source>
        <strain evidence="2">CAIM 1854 / LMG 25443</strain>
    </source>
</reference>
<proteinExistence type="predicted"/>
<gene>
    <name evidence="1" type="ORF">H735_07010</name>
</gene>
<dbReference type="EMBL" id="JPRD01000012">
    <property type="protein sequence ID" value="KIF53713.1"/>
    <property type="molecule type" value="Genomic_DNA"/>
</dbReference>
<protein>
    <recommendedName>
        <fullName evidence="3">Lipoprotein</fullName>
    </recommendedName>
</protein>
<evidence type="ECO:0000313" key="1">
    <source>
        <dbReference type="EMBL" id="KIF53713.1"/>
    </source>
</evidence>
<dbReference type="PROSITE" id="PS51257">
    <property type="entry name" value="PROKAR_LIPOPROTEIN"/>
    <property type="match status" value="1"/>
</dbReference>
<dbReference type="RefSeq" id="WP_020194087.1">
    <property type="nucleotide sequence ID" value="NZ_BAOH01000003.1"/>
</dbReference>
<comment type="caution">
    <text evidence="1">The sequence shown here is derived from an EMBL/GenBank/DDBJ whole genome shotgun (WGS) entry which is preliminary data.</text>
</comment>
<organism evidence="1 2">
    <name type="scientific">Vibrio owensii CAIM 1854 = LMG 25443</name>
    <dbReference type="NCBI Taxonomy" id="1229493"/>
    <lineage>
        <taxon>Bacteria</taxon>
        <taxon>Pseudomonadati</taxon>
        <taxon>Pseudomonadota</taxon>
        <taxon>Gammaproteobacteria</taxon>
        <taxon>Vibrionales</taxon>
        <taxon>Vibrionaceae</taxon>
        <taxon>Vibrio</taxon>
    </lineage>
</organism>
<name>A0A0C1VUT9_9VIBR</name>